<dbReference type="Pfam" id="PF14690">
    <property type="entry name" value="Zn_ribbon_ISL3"/>
    <property type="match status" value="1"/>
</dbReference>
<evidence type="ECO:0000313" key="5">
    <source>
        <dbReference type="Proteomes" id="UP000037507"/>
    </source>
</evidence>
<dbReference type="InterPro" id="IPR029261">
    <property type="entry name" value="Transposase_Znf"/>
</dbReference>
<dbReference type="InterPro" id="IPR047951">
    <property type="entry name" value="Transpos_ISL3"/>
</dbReference>
<dbReference type="EMBL" id="LFYT02000080">
    <property type="protein sequence ID" value="PVE05462.1"/>
    <property type="molecule type" value="Genomic_DNA"/>
</dbReference>
<dbReference type="AlphaFoldDB" id="A0A2T7SRH0"/>
<proteinExistence type="predicted"/>
<feature type="domain" description="Transposase IS204/IS1001/IS1096/IS1165 helix-turn-helix" evidence="2">
    <location>
        <begin position="95"/>
        <end position="144"/>
    </location>
</feature>
<keyword evidence="5" id="KW-1185">Reference proteome</keyword>
<dbReference type="NCBIfam" id="NF033550">
    <property type="entry name" value="transpos_ISL3"/>
    <property type="match status" value="1"/>
</dbReference>
<reference evidence="4" key="1">
    <citation type="submission" date="2017-04" db="EMBL/GenBank/DDBJ databases">
        <title>Unexpected and diverse lifestyles within the genus Limnohabitans.</title>
        <authorList>
            <person name="Kasalicky V."/>
            <person name="Mehrshad M."/>
            <person name="Andrei S.-A."/>
            <person name="Salcher M."/>
            <person name="Kratochvilova H."/>
            <person name="Simek K."/>
            <person name="Ghai R."/>
        </authorList>
    </citation>
    <scope>NUCLEOTIDE SEQUENCE [LARGE SCALE GENOMIC DNA]</scope>
    <source>
        <strain evidence="4">II-D5</strain>
    </source>
</reference>
<sequence>MAIGIESLFTSALGLSAPWRVENVNLDMARRRIDFDLTCDAKRLACPVCGLLDQGIHDRQKRQWRHLDFFQYEAWLHAEVPRVACSDCGKTTQAQVPWAREGSGFTALFEALALSLCRELPVRQAAALLRCTDKQLWRRIEHYVDEARSLDDMSAVRVIGIDETSLRKGQDYITVVHDLDKKRLLFACEGRDHQTVVNFAQDLQAHGGEPGKVAHVCQDMSAAYAKGVAQALTQAQISYDRFHVVAMANEAMDEVRRHETSTQPQAIKAALGDNDRKLLKSLTWGMRRNPDGWSVNQTNAMHWLQHSTLRSARAWRLKMALRTVYANAARHNNATQAKSELKAWLSWATRCRLAPFKKLARTLKQRLDGVVRGMLDNRSNAYVEAMNGLLQQAKRAARGFRTARNFIAIAYLRMSKLKHLPSNPLERAVPKSNVLIHRCL</sequence>
<dbReference type="PANTHER" id="PTHR33498">
    <property type="entry name" value="TRANSPOSASE FOR INSERTION SEQUENCE ELEMENT IS1557"/>
    <property type="match status" value="1"/>
</dbReference>
<dbReference type="PANTHER" id="PTHR33498:SF1">
    <property type="entry name" value="TRANSPOSASE FOR INSERTION SEQUENCE ELEMENT IS1557"/>
    <property type="match status" value="1"/>
</dbReference>
<protein>
    <submittedName>
        <fullName evidence="4">ISL3 family transposase</fullName>
    </submittedName>
</protein>
<accession>A0A2T7SRH0</accession>
<comment type="caution">
    <text evidence="4">The sequence shown here is derived from an EMBL/GenBank/DDBJ whole genome shotgun (WGS) entry which is preliminary data.</text>
</comment>
<evidence type="ECO:0000259" key="1">
    <source>
        <dbReference type="Pfam" id="PF01610"/>
    </source>
</evidence>
<dbReference type="Pfam" id="PF01610">
    <property type="entry name" value="DDE_Tnp_ISL3"/>
    <property type="match status" value="1"/>
</dbReference>
<dbReference type="InterPro" id="IPR032877">
    <property type="entry name" value="Transposase_HTH"/>
</dbReference>
<gene>
    <name evidence="4" type="ORF">H663_020415</name>
</gene>
<dbReference type="Proteomes" id="UP000037507">
    <property type="component" value="Unassembled WGS sequence"/>
</dbReference>
<name>A0A2T7SRH0_9BURK</name>
<dbReference type="InterPro" id="IPR002560">
    <property type="entry name" value="Transposase_DDE"/>
</dbReference>
<dbReference type="Pfam" id="PF13542">
    <property type="entry name" value="HTH_Tnp_ISL3"/>
    <property type="match status" value="1"/>
</dbReference>
<feature type="domain" description="Transposase IS204/IS1001/IS1096/IS1165 zinc-finger" evidence="3">
    <location>
        <begin position="45"/>
        <end position="88"/>
    </location>
</feature>
<dbReference type="OrthoDB" id="46712at2"/>
<evidence type="ECO:0000259" key="2">
    <source>
        <dbReference type="Pfam" id="PF13542"/>
    </source>
</evidence>
<evidence type="ECO:0000313" key="4">
    <source>
        <dbReference type="EMBL" id="PVE05462.1"/>
    </source>
</evidence>
<dbReference type="RefSeq" id="WP_116695972.1">
    <property type="nucleotide sequence ID" value="NZ_LFYT02000080.1"/>
</dbReference>
<evidence type="ECO:0000259" key="3">
    <source>
        <dbReference type="Pfam" id="PF14690"/>
    </source>
</evidence>
<feature type="domain" description="Transposase IS204/IS1001/IS1096/IS1165 DDE" evidence="1">
    <location>
        <begin position="159"/>
        <end position="409"/>
    </location>
</feature>
<organism evidence="4 5">
    <name type="scientific">Limnohabitans planktonicus II-D5</name>
    <dbReference type="NCBI Taxonomy" id="1293045"/>
    <lineage>
        <taxon>Bacteria</taxon>
        <taxon>Pseudomonadati</taxon>
        <taxon>Pseudomonadota</taxon>
        <taxon>Betaproteobacteria</taxon>
        <taxon>Burkholderiales</taxon>
        <taxon>Comamonadaceae</taxon>
        <taxon>Limnohabitans</taxon>
    </lineage>
</organism>